<evidence type="ECO:0000256" key="13">
    <source>
        <dbReference type="ARBA" id="ARBA00022842"/>
    </source>
</evidence>
<dbReference type="SMART" id="SM00220">
    <property type="entry name" value="S_TKc"/>
    <property type="match status" value="1"/>
</dbReference>
<comment type="catalytic activity">
    <reaction evidence="16">
        <text>L-threonyl-[protein] + ATP = O-phospho-L-threonyl-[protein] + ADP + H(+)</text>
        <dbReference type="Rhea" id="RHEA:46608"/>
        <dbReference type="Rhea" id="RHEA-COMP:11060"/>
        <dbReference type="Rhea" id="RHEA-COMP:11605"/>
        <dbReference type="ChEBI" id="CHEBI:15378"/>
        <dbReference type="ChEBI" id="CHEBI:30013"/>
        <dbReference type="ChEBI" id="CHEBI:30616"/>
        <dbReference type="ChEBI" id="CHEBI:61977"/>
        <dbReference type="ChEBI" id="CHEBI:456216"/>
        <dbReference type="EC" id="2.7.11.1"/>
    </reaction>
</comment>
<protein>
    <recommendedName>
        <fullName evidence="3">non-specific serine/threonine protein kinase</fullName>
        <ecNumber evidence="3">2.7.11.1</ecNumber>
    </recommendedName>
</protein>
<keyword evidence="8" id="KW-0479">Metal-binding</keyword>
<evidence type="ECO:0000313" key="21">
    <source>
        <dbReference type="Ensembl" id="ENSAMXP00000041857.1"/>
    </source>
</evidence>
<dbReference type="Pfam" id="PF00069">
    <property type="entry name" value="Pkinase"/>
    <property type="match status" value="1"/>
</dbReference>
<reference evidence="21" key="3">
    <citation type="submission" date="2025-08" db="UniProtKB">
        <authorList>
            <consortium name="Ensembl"/>
        </authorList>
    </citation>
    <scope>IDENTIFICATION</scope>
</reference>
<keyword evidence="4" id="KW-0217">Developmental protein</keyword>
<evidence type="ECO:0000313" key="22">
    <source>
        <dbReference type="Proteomes" id="UP000018467"/>
    </source>
</evidence>
<dbReference type="Gene3D" id="1.10.510.10">
    <property type="entry name" value="Transferase(Phosphotransferase) domain 1"/>
    <property type="match status" value="1"/>
</dbReference>
<evidence type="ECO:0000256" key="5">
    <source>
        <dbReference type="ARBA" id="ARBA00022527"/>
    </source>
</evidence>
<keyword evidence="12 18" id="KW-0067">ATP-binding</keyword>
<name>A0A3B1JHF3_ASTMX</name>
<evidence type="ECO:0000256" key="18">
    <source>
        <dbReference type="PROSITE-ProRule" id="PRU10141"/>
    </source>
</evidence>
<feature type="binding site" evidence="18">
    <location>
        <position position="44"/>
    </location>
    <ligand>
        <name>ATP</name>
        <dbReference type="ChEBI" id="CHEBI:30616"/>
    </ligand>
</feature>
<feature type="domain" description="Protein kinase" evidence="20">
    <location>
        <begin position="15"/>
        <end position="270"/>
    </location>
</feature>
<keyword evidence="7" id="KW-0808">Transferase</keyword>
<dbReference type="GO" id="GO:0000226">
    <property type="term" value="P:microtubule cytoskeleton organization"/>
    <property type="evidence" value="ECO:0007669"/>
    <property type="project" value="TreeGrafter"/>
</dbReference>
<reference evidence="22" key="1">
    <citation type="submission" date="2013-03" db="EMBL/GenBank/DDBJ databases">
        <authorList>
            <person name="Jeffery W."/>
            <person name="Warren W."/>
            <person name="Wilson R.K."/>
        </authorList>
    </citation>
    <scope>NUCLEOTIDE SEQUENCE</scope>
    <source>
        <strain evidence="22">female</strain>
    </source>
</reference>
<evidence type="ECO:0000256" key="14">
    <source>
        <dbReference type="ARBA" id="ARBA00022843"/>
    </source>
</evidence>
<dbReference type="GO" id="GO:0030154">
    <property type="term" value="P:cell differentiation"/>
    <property type="evidence" value="ECO:0007669"/>
    <property type="project" value="UniProtKB-KW"/>
</dbReference>
<keyword evidence="14" id="KW-0832">Ubl conjugation</keyword>
<evidence type="ECO:0000256" key="1">
    <source>
        <dbReference type="ARBA" id="ARBA00001946"/>
    </source>
</evidence>
<keyword evidence="11" id="KW-0221">Differentiation</keyword>
<dbReference type="PROSITE" id="PS00107">
    <property type="entry name" value="PROTEIN_KINASE_ATP"/>
    <property type="match status" value="1"/>
</dbReference>
<dbReference type="InParanoid" id="A0A3B1JHF3"/>
<keyword evidence="9 18" id="KW-0547">Nucleotide-binding</keyword>
<keyword evidence="6" id="KW-0597">Phosphoprotein</keyword>
<dbReference type="PANTHER" id="PTHR24346">
    <property type="entry name" value="MAP/MICROTUBULE AFFINITY-REGULATING KINASE"/>
    <property type="match status" value="1"/>
</dbReference>
<evidence type="ECO:0000256" key="9">
    <source>
        <dbReference type="ARBA" id="ARBA00022741"/>
    </source>
</evidence>
<dbReference type="FunCoup" id="A0A3B1JHF3">
    <property type="interactions" value="10"/>
</dbReference>
<dbReference type="GO" id="GO:0007283">
    <property type="term" value="P:spermatogenesis"/>
    <property type="evidence" value="ECO:0007669"/>
    <property type="project" value="UniProtKB-KW"/>
</dbReference>
<keyword evidence="13" id="KW-0460">Magnesium</keyword>
<dbReference type="GO" id="GO:0050321">
    <property type="term" value="F:tau-protein kinase activity"/>
    <property type="evidence" value="ECO:0007669"/>
    <property type="project" value="TreeGrafter"/>
</dbReference>
<comment type="cofactor">
    <cofactor evidence="1">
        <name>Mg(2+)</name>
        <dbReference type="ChEBI" id="CHEBI:18420"/>
    </cofactor>
</comment>
<dbReference type="GO" id="GO:0005737">
    <property type="term" value="C:cytoplasm"/>
    <property type="evidence" value="ECO:0007669"/>
    <property type="project" value="TreeGrafter"/>
</dbReference>
<evidence type="ECO:0000256" key="3">
    <source>
        <dbReference type="ARBA" id="ARBA00012513"/>
    </source>
</evidence>
<proteinExistence type="inferred from homology"/>
<dbReference type="AlphaFoldDB" id="A0A3B1JHF3"/>
<reference evidence="22" key="2">
    <citation type="journal article" date="2014" name="Nat. Commun.">
        <title>The cavefish genome reveals candidate genes for eye loss.</title>
        <authorList>
            <person name="McGaugh S.E."/>
            <person name="Gross J.B."/>
            <person name="Aken B."/>
            <person name="Blin M."/>
            <person name="Borowsky R."/>
            <person name="Chalopin D."/>
            <person name="Hinaux H."/>
            <person name="Jeffery W.R."/>
            <person name="Keene A."/>
            <person name="Ma L."/>
            <person name="Minx P."/>
            <person name="Murphy D."/>
            <person name="O'Quin K.E."/>
            <person name="Retaux S."/>
            <person name="Rohner N."/>
            <person name="Searle S.M."/>
            <person name="Stahl B.A."/>
            <person name="Tabin C."/>
            <person name="Volff J.N."/>
            <person name="Yoshizawa M."/>
            <person name="Warren W.C."/>
        </authorList>
    </citation>
    <scope>NUCLEOTIDE SEQUENCE [LARGE SCALE GENOMIC DNA]</scope>
    <source>
        <strain evidence="22">female</strain>
    </source>
</reference>
<sequence>MSGLYFIYVLKSFGYSVVRDLGEGGYGMVKLATSERHSQQVAIKIMDRRNESSDFNTKLLPRELAILKRARHPHIIEVLECFEMRDGLVFIVMEAAEMDLRSKILELYPGVPINQAKIWFTQLLSAMQYLHQQNIVHRDLKLLNVLLTADGQVKLTDFGLGRFSRGFPFLSRSYCGTRRYAAPEVNINRPYDPKKADVWSLGVIFYAMVTGTTPFNEQEHCSLTDVQREPLKFPAGVKVSGPCRDFISYMLRVNPFMRPSVKQVARHPWLQSREEE</sequence>
<dbReference type="InterPro" id="IPR011009">
    <property type="entry name" value="Kinase-like_dom_sf"/>
</dbReference>
<evidence type="ECO:0000256" key="7">
    <source>
        <dbReference type="ARBA" id="ARBA00022679"/>
    </source>
</evidence>
<evidence type="ECO:0000256" key="19">
    <source>
        <dbReference type="RuleBase" id="RU000304"/>
    </source>
</evidence>
<keyword evidence="5 19" id="KW-0723">Serine/threonine-protein kinase</keyword>
<dbReference type="InterPro" id="IPR017441">
    <property type="entry name" value="Protein_kinase_ATP_BS"/>
</dbReference>
<keyword evidence="15" id="KW-0744">Spermatogenesis</keyword>
<evidence type="ECO:0000256" key="11">
    <source>
        <dbReference type="ARBA" id="ARBA00022782"/>
    </source>
</evidence>
<keyword evidence="22" id="KW-1185">Reference proteome</keyword>
<reference evidence="21" key="4">
    <citation type="submission" date="2025-09" db="UniProtKB">
        <authorList>
            <consortium name="Ensembl"/>
        </authorList>
    </citation>
    <scope>IDENTIFICATION</scope>
</reference>
<dbReference type="PROSITE" id="PS00108">
    <property type="entry name" value="PROTEIN_KINASE_ST"/>
    <property type="match status" value="1"/>
</dbReference>
<dbReference type="GeneTree" id="ENSGT00940000160464"/>
<comment type="catalytic activity">
    <reaction evidence="17">
        <text>L-seryl-[protein] + ATP = O-phospho-L-seryl-[protein] + ADP + H(+)</text>
        <dbReference type="Rhea" id="RHEA:17989"/>
        <dbReference type="Rhea" id="RHEA-COMP:9863"/>
        <dbReference type="Rhea" id="RHEA-COMP:11604"/>
        <dbReference type="ChEBI" id="CHEBI:15378"/>
        <dbReference type="ChEBI" id="CHEBI:29999"/>
        <dbReference type="ChEBI" id="CHEBI:30616"/>
        <dbReference type="ChEBI" id="CHEBI:83421"/>
        <dbReference type="ChEBI" id="CHEBI:456216"/>
        <dbReference type="EC" id="2.7.11.1"/>
    </reaction>
</comment>
<dbReference type="Bgee" id="ENSAMXG00000038766">
    <property type="expression patterns" value="Expressed in head kidney and 1 other cell type or tissue"/>
</dbReference>
<dbReference type="GO" id="GO:0035556">
    <property type="term" value="P:intracellular signal transduction"/>
    <property type="evidence" value="ECO:0007669"/>
    <property type="project" value="TreeGrafter"/>
</dbReference>
<evidence type="ECO:0000259" key="20">
    <source>
        <dbReference type="PROSITE" id="PS50011"/>
    </source>
</evidence>
<evidence type="ECO:0000256" key="2">
    <source>
        <dbReference type="ARBA" id="ARBA00006692"/>
    </source>
</evidence>
<organism evidence="21 22">
    <name type="scientific">Astyanax mexicanus</name>
    <name type="common">Blind cave fish</name>
    <name type="synonym">Astyanax fasciatus mexicanus</name>
    <dbReference type="NCBI Taxonomy" id="7994"/>
    <lineage>
        <taxon>Eukaryota</taxon>
        <taxon>Metazoa</taxon>
        <taxon>Chordata</taxon>
        <taxon>Craniata</taxon>
        <taxon>Vertebrata</taxon>
        <taxon>Euteleostomi</taxon>
        <taxon>Actinopterygii</taxon>
        <taxon>Neopterygii</taxon>
        <taxon>Teleostei</taxon>
        <taxon>Ostariophysi</taxon>
        <taxon>Characiformes</taxon>
        <taxon>Characoidei</taxon>
        <taxon>Acestrorhamphidae</taxon>
        <taxon>Acestrorhamphinae</taxon>
        <taxon>Astyanax</taxon>
    </lineage>
</organism>
<dbReference type="Proteomes" id="UP000018467">
    <property type="component" value="Unassembled WGS sequence"/>
</dbReference>
<dbReference type="InterPro" id="IPR000719">
    <property type="entry name" value="Prot_kinase_dom"/>
</dbReference>
<evidence type="ECO:0000256" key="16">
    <source>
        <dbReference type="ARBA" id="ARBA00047899"/>
    </source>
</evidence>
<evidence type="ECO:0000256" key="6">
    <source>
        <dbReference type="ARBA" id="ARBA00022553"/>
    </source>
</evidence>
<dbReference type="GO" id="GO:0000287">
    <property type="term" value="F:magnesium ion binding"/>
    <property type="evidence" value="ECO:0007669"/>
    <property type="project" value="UniProtKB-ARBA"/>
</dbReference>
<dbReference type="GO" id="GO:0005524">
    <property type="term" value="F:ATP binding"/>
    <property type="evidence" value="ECO:0007669"/>
    <property type="project" value="UniProtKB-UniRule"/>
</dbReference>
<evidence type="ECO:0000256" key="17">
    <source>
        <dbReference type="ARBA" id="ARBA00048679"/>
    </source>
</evidence>
<evidence type="ECO:0000256" key="15">
    <source>
        <dbReference type="ARBA" id="ARBA00022871"/>
    </source>
</evidence>
<dbReference type="STRING" id="7994.ENSAMXP00000041857"/>
<dbReference type="PROSITE" id="PS50011">
    <property type="entry name" value="PROTEIN_KINASE_DOM"/>
    <property type="match status" value="1"/>
</dbReference>
<dbReference type="Ensembl" id="ENSAMXT00000031734.1">
    <property type="protein sequence ID" value="ENSAMXP00000041857.1"/>
    <property type="gene ID" value="ENSAMXG00000038766.1"/>
</dbReference>
<evidence type="ECO:0000256" key="12">
    <source>
        <dbReference type="ARBA" id="ARBA00022840"/>
    </source>
</evidence>
<dbReference type="SUPFAM" id="SSF56112">
    <property type="entry name" value="Protein kinase-like (PK-like)"/>
    <property type="match status" value="1"/>
</dbReference>
<evidence type="ECO:0000256" key="4">
    <source>
        <dbReference type="ARBA" id="ARBA00022473"/>
    </source>
</evidence>
<dbReference type="EC" id="2.7.11.1" evidence="3"/>
<dbReference type="PIRSF" id="PIRSF000654">
    <property type="entry name" value="Integrin-linked_kinase"/>
    <property type="match status" value="1"/>
</dbReference>
<evidence type="ECO:0000256" key="10">
    <source>
        <dbReference type="ARBA" id="ARBA00022777"/>
    </source>
</evidence>
<accession>A0A3B1JHF3</accession>
<comment type="similarity">
    <text evidence="2">Belongs to the protein kinase superfamily. CAMK Ser/Thr protein kinase family.</text>
</comment>
<keyword evidence="10" id="KW-0418">Kinase</keyword>
<evidence type="ECO:0000256" key="8">
    <source>
        <dbReference type="ARBA" id="ARBA00022723"/>
    </source>
</evidence>
<dbReference type="PANTHER" id="PTHR24346:SF102">
    <property type="entry name" value="TESTIS-SPECIFIC SERINE_THREONINE-PROTEIN KINASE 1"/>
    <property type="match status" value="1"/>
</dbReference>
<dbReference type="InterPro" id="IPR008271">
    <property type="entry name" value="Ser/Thr_kinase_AS"/>
</dbReference>